<feature type="transmembrane region" description="Helical" evidence="7">
    <location>
        <begin position="98"/>
        <end position="124"/>
    </location>
</feature>
<dbReference type="GeneID" id="63749891"/>
<dbReference type="OrthoDB" id="5342292at2759"/>
<evidence type="ECO:0000256" key="7">
    <source>
        <dbReference type="SAM" id="Phobius"/>
    </source>
</evidence>
<evidence type="ECO:0000256" key="2">
    <source>
        <dbReference type="ARBA" id="ARBA00022692"/>
    </source>
</evidence>
<evidence type="ECO:0000256" key="5">
    <source>
        <dbReference type="ARBA" id="ARBA00038359"/>
    </source>
</evidence>
<evidence type="ECO:0000256" key="1">
    <source>
        <dbReference type="ARBA" id="ARBA00004141"/>
    </source>
</evidence>
<name>A0A1L9S1S8_ASPWE</name>
<gene>
    <name evidence="9" type="ORF">ASPWEDRAFT_34601</name>
</gene>
<dbReference type="VEuPathDB" id="FungiDB:ASPWEDRAFT_34601"/>
<feature type="transmembrane region" description="Helical" evidence="7">
    <location>
        <begin position="217"/>
        <end position="237"/>
    </location>
</feature>
<feature type="transmembrane region" description="Helical" evidence="7">
    <location>
        <begin position="23"/>
        <end position="46"/>
    </location>
</feature>
<keyword evidence="2 7" id="KW-0812">Transmembrane</keyword>
<dbReference type="PANTHER" id="PTHR33048:SF160">
    <property type="entry name" value="SAT4 FAMILY MEMBRANE PROTEIN"/>
    <property type="match status" value="1"/>
</dbReference>
<dbReference type="EMBL" id="KV878209">
    <property type="protein sequence ID" value="OJJ41111.1"/>
    <property type="molecule type" value="Genomic_DNA"/>
</dbReference>
<proteinExistence type="inferred from homology"/>
<organism evidence="9 10">
    <name type="scientific">Aspergillus wentii DTO 134E9</name>
    <dbReference type="NCBI Taxonomy" id="1073089"/>
    <lineage>
        <taxon>Eukaryota</taxon>
        <taxon>Fungi</taxon>
        <taxon>Dikarya</taxon>
        <taxon>Ascomycota</taxon>
        <taxon>Pezizomycotina</taxon>
        <taxon>Eurotiomycetes</taxon>
        <taxon>Eurotiomycetidae</taxon>
        <taxon>Eurotiales</taxon>
        <taxon>Aspergillaceae</taxon>
        <taxon>Aspergillus</taxon>
        <taxon>Aspergillus subgen. Cremei</taxon>
    </lineage>
</organism>
<keyword evidence="4 7" id="KW-0472">Membrane</keyword>
<evidence type="ECO:0000256" key="3">
    <source>
        <dbReference type="ARBA" id="ARBA00022989"/>
    </source>
</evidence>
<reference evidence="10" key="1">
    <citation type="journal article" date="2017" name="Genome Biol.">
        <title>Comparative genomics reveals high biological diversity and specific adaptations in the industrially and medically important fungal genus Aspergillus.</title>
        <authorList>
            <person name="de Vries R.P."/>
            <person name="Riley R."/>
            <person name="Wiebenga A."/>
            <person name="Aguilar-Osorio G."/>
            <person name="Amillis S."/>
            <person name="Uchima C.A."/>
            <person name="Anderluh G."/>
            <person name="Asadollahi M."/>
            <person name="Askin M."/>
            <person name="Barry K."/>
            <person name="Battaglia E."/>
            <person name="Bayram O."/>
            <person name="Benocci T."/>
            <person name="Braus-Stromeyer S.A."/>
            <person name="Caldana C."/>
            <person name="Canovas D."/>
            <person name="Cerqueira G.C."/>
            <person name="Chen F."/>
            <person name="Chen W."/>
            <person name="Choi C."/>
            <person name="Clum A."/>
            <person name="Dos Santos R.A."/>
            <person name="Damasio A.R."/>
            <person name="Diallinas G."/>
            <person name="Emri T."/>
            <person name="Fekete E."/>
            <person name="Flipphi M."/>
            <person name="Freyberg S."/>
            <person name="Gallo A."/>
            <person name="Gournas C."/>
            <person name="Habgood R."/>
            <person name="Hainaut M."/>
            <person name="Harispe M.L."/>
            <person name="Henrissat B."/>
            <person name="Hilden K.S."/>
            <person name="Hope R."/>
            <person name="Hossain A."/>
            <person name="Karabika E."/>
            <person name="Karaffa L."/>
            <person name="Karanyi Z."/>
            <person name="Krasevec N."/>
            <person name="Kuo A."/>
            <person name="Kusch H."/>
            <person name="LaButti K."/>
            <person name="Lagendijk E.L."/>
            <person name="Lapidus A."/>
            <person name="Levasseur A."/>
            <person name="Lindquist E."/>
            <person name="Lipzen A."/>
            <person name="Logrieco A.F."/>
            <person name="MacCabe A."/>
            <person name="Maekelae M.R."/>
            <person name="Malavazi I."/>
            <person name="Melin P."/>
            <person name="Meyer V."/>
            <person name="Mielnichuk N."/>
            <person name="Miskei M."/>
            <person name="Molnar A.P."/>
            <person name="Mule G."/>
            <person name="Ngan C.Y."/>
            <person name="Orejas M."/>
            <person name="Orosz E."/>
            <person name="Ouedraogo J.P."/>
            <person name="Overkamp K.M."/>
            <person name="Park H.-S."/>
            <person name="Perrone G."/>
            <person name="Piumi F."/>
            <person name="Punt P.J."/>
            <person name="Ram A.F."/>
            <person name="Ramon A."/>
            <person name="Rauscher S."/>
            <person name="Record E."/>
            <person name="Riano-Pachon D.M."/>
            <person name="Robert V."/>
            <person name="Roehrig J."/>
            <person name="Ruller R."/>
            <person name="Salamov A."/>
            <person name="Salih N.S."/>
            <person name="Samson R.A."/>
            <person name="Sandor E."/>
            <person name="Sanguinetti M."/>
            <person name="Schuetze T."/>
            <person name="Sepcic K."/>
            <person name="Shelest E."/>
            <person name="Sherlock G."/>
            <person name="Sophianopoulou V."/>
            <person name="Squina F.M."/>
            <person name="Sun H."/>
            <person name="Susca A."/>
            <person name="Todd R.B."/>
            <person name="Tsang A."/>
            <person name="Unkles S.E."/>
            <person name="van de Wiele N."/>
            <person name="van Rossen-Uffink D."/>
            <person name="Oliveira J.V."/>
            <person name="Vesth T.C."/>
            <person name="Visser J."/>
            <person name="Yu J.-H."/>
            <person name="Zhou M."/>
            <person name="Andersen M.R."/>
            <person name="Archer D.B."/>
            <person name="Baker S.E."/>
            <person name="Benoit I."/>
            <person name="Brakhage A.A."/>
            <person name="Braus G.H."/>
            <person name="Fischer R."/>
            <person name="Frisvad J.C."/>
            <person name="Goldman G.H."/>
            <person name="Houbraken J."/>
            <person name="Oakley B."/>
            <person name="Pocsi I."/>
            <person name="Scazzocchio C."/>
            <person name="Seiboth B."/>
            <person name="vanKuyk P.A."/>
            <person name="Wortman J."/>
            <person name="Dyer P.S."/>
            <person name="Grigoriev I.V."/>
        </authorList>
    </citation>
    <scope>NUCLEOTIDE SEQUENCE [LARGE SCALE GENOMIC DNA]</scope>
    <source>
        <strain evidence="10">DTO 134E9</strain>
    </source>
</reference>
<evidence type="ECO:0000313" key="10">
    <source>
        <dbReference type="Proteomes" id="UP000184383"/>
    </source>
</evidence>
<feature type="domain" description="Rhodopsin" evidence="8">
    <location>
        <begin position="42"/>
        <end position="280"/>
    </location>
</feature>
<dbReference type="RefSeq" id="XP_040694787.1">
    <property type="nucleotide sequence ID" value="XM_040834043.1"/>
</dbReference>
<evidence type="ECO:0000259" key="8">
    <source>
        <dbReference type="Pfam" id="PF20684"/>
    </source>
</evidence>
<sequence>MAPFIYPRGADQNPFWYQKSPRVWNIVTVSTCLSISTICVCMRMYTKFRIIRSPGWEDYTCFLAWLGLIAYSTCSLLADKHGSGVHQMDISEGDMKEFSILANASQIVYGPLIFITKLSILLLYLRVFRPSFKNKVYFFIQLLIWFNFCFYLADTVVKIFECTPRKRIWDKNTPGTCININIPILVTSAINVASDFQVLLLPIICVWHLQMRPSKKLWISGVFAAGLFGCVSSLMRLIVSVQNKDSDDKTYDWFPEFLWTTAEIASGIIASCLPALPKFFRFYFRRAVTKISQLSTKGSSHEGKKQSKTRPRSSSRALRNQKWSRGTNTTELSSWELDDTPIFQGTSYTTTEAKAEPVTTTVTDSTALTTLDAVHLDNYPKGILKTVEVDVESEPGEQR</sequence>
<evidence type="ECO:0000313" key="9">
    <source>
        <dbReference type="EMBL" id="OJJ41111.1"/>
    </source>
</evidence>
<dbReference type="Proteomes" id="UP000184383">
    <property type="component" value="Unassembled WGS sequence"/>
</dbReference>
<evidence type="ECO:0000256" key="6">
    <source>
        <dbReference type="SAM" id="MobiDB-lite"/>
    </source>
</evidence>
<keyword evidence="10" id="KW-1185">Reference proteome</keyword>
<dbReference type="InterPro" id="IPR052337">
    <property type="entry name" value="SAT4-like"/>
</dbReference>
<feature type="transmembrane region" description="Helical" evidence="7">
    <location>
        <begin position="136"/>
        <end position="160"/>
    </location>
</feature>
<feature type="region of interest" description="Disordered" evidence="6">
    <location>
        <begin position="295"/>
        <end position="330"/>
    </location>
</feature>
<accession>A0A1L9S1S8</accession>
<dbReference type="GO" id="GO:0016020">
    <property type="term" value="C:membrane"/>
    <property type="evidence" value="ECO:0007669"/>
    <property type="project" value="UniProtKB-SubCell"/>
</dbReference>
<feature type="compositionally biased region" description="Polar residues" evidence="6">
    <location>
        <begin position="314"/>
        <end position="330"/>
    </location>
</feature>
<dbReference type="STRING" id="1073089.A0A1L9S1S8"/>
<feature type="transmembrane region" description="Helical" evidence="7">
    <location>
        <begin position="257"/>
        <end position="276"/>
    </location>
</feature>
<protein>
    <recommendedName>
        <fullName evidence="8">Rhodopsin domain-containing protein</fullName>
    </recommendedName>
</protein>
<dbReference type="PANTHER" id="PTHR33048">
    <property type="entry name" value="PTH11-LIKE INTEGRAL MEMBRANE PROTEIN (AFU_ORTHOLOGUE AFUA_5G11245)"/>
    <property type="match status" value="1"/>
</dbReference>
<keyword evidence="3 7" id="KW-1133">Transmembrane helix</keyword>
<comment type="similarity">
    <text evidence="5">Belongs to the SAT4 family.</text>
</comment>
<dbReference type="Pfam" id="PF20684">
    <property type="entry name" value="Fung_rhodopsin"/>
    <property type="match status" value="1"/>
</dbReference>
<comment type="subcellular location">
    <subcellularLocation>
        <location evidence="1">Membrane</location>
        <topology evidence="1">Multi-pass membrane protein</topology>
    </subcellularLocation>
</comment>
<evidence type="ECO:0000256" key="4">
    <source>
        <dbReference type="ARBA" id="ARBA00023136"/>
    </source>
</evidence>
<dbReference type="AlphaFoldDB" id="A0A1L9S1S8"/>
<dbReference type="InterPro" id="IPR049326">
    <property type="entry name" value="Rhodopsin_dom_fungi"/>
</dbReference>